<dbReference type="AlphaFoldDB" id="A0A1L7XSL2"/>
<organism evidence="2 3">
    <name type="scientific">Phialocephala subalpina</name>
    <dbReference type="NCBI Taxonomy" id="576137"/>
    <lineage>
        <taxon>Eukaryota</taxon>
        <taxon>Fungi</taxon>
        <taxon>Dikarya</taxon>
        <taxon>Ascomycota</taxon>
        <taxon>Pezizomycotina</taxon>
        <taxon>Leotiomycetes</taxon>
        <taxon>Helotiales</taxon>
        <taxon>Mollisiaceae</taxon>
        <taxon>Phialocephala</taxon>
        <taxon>Phialocephala fortinii species complex</taxon>
    </lineage>
</organism>
<dbReference type="EMBL" id="FJOG01000049">
    <property type="protein sequence ID" value="CZR67957.1"/>
    <property type="molecule type" value="Genomic_DNA"/>
</dbReference>
<sequence length="518" mass="59540">MAAEFVGLWGTSHNLDRSPSSLGIPSIHSRHESMLEAYSDTFSWIFQETSPSTNFSEWLKEDNHVYRTQGISGSGKSTHMKFFAERGSDLAQTDATNGLFWHFKNLHRSESRFKVNWSPNEMRGGGIRSYEVKGTINGISVTALPDYGSAVNAVSQDFAEQHRMKIEATGTERIGLLGGHIAESIGRVAGHFKFQGESQAYHREFHVLRKSAYDMVLGKKFLDETKTLIKFCHRIIERVRPCVQKGSRLFLLDECPKDHIRSSVNGSEASAFPDTGSELMLISGDFARRNNFEVHRARKYRREVQLINGSTIRTDGMVLDAELQFDAPPVLSKELDYNQYLGFAAGLSSVVGNGAKSTFICDFHVIEDLPCDIVLSNEFIFQNQVFSRFGGLFYSRPTNISLEAEKMLDNGLLFMRITHKRSSWFFRRRRRSQRETDTIPLQDNPTWEDRWKIEEARRNRNQLWITSIPEPQKSVEQRNEDQRQVIWDRDNMRPPSMARLRSSDPNLRRTLVPRSERR</sequence>
<evidence type="ECO:0000313" key="3">
    <source>
        <dbReference type="Proteomes" id="UP000184330"/>
    </source>
</evidence>
<evidence type="ECO:0000313" key="2">
    <source>
        <dbReference type="EMBL" id="CZR67957.1"/>
    </source>
</evidence>
<proteinExistence type="predicted"/>
<dbReference type="Proteomes" id="UP000184330">
    <property type="component" value="Unassembled WGS sequence"/>
</dbReference>
<feature type="compositionally biased region" description="Basic and acidic residues" evidence="1">
    <location>
        <begin position="473"/>
        <end position="492"/>
    </location>
</feature>
<accession>A0A1L7XSL2</accession>
<evidence type="ECO:0000256" key="1">
    <source>
        <dbReference type="SAM" id="MobiDB-lite"/>
    </source>
</evidence>
<name>A0A1L7XSL2_9HELO</name>
<feature type="region of interest" description="Disordered" evidence="1">
    <location>
        <begin position="469"/>
        <end position="518"/>
    </location>
</feature>
<dbReference type="STRING" id="576137.A0A1L7XSL2"/>
<reference evidence="2 3" key="1">
    <citation type="submission" date="2016-03" db="EMBL/GenBank/DDBJ databases">
        <authorList>
            <person name="Ploux O."/>
        </authorList>
    </citation>
    <scope>NUCLEOTIDE SEQUENCE [LARGE SCALE GENOMIC DNA]</scope>
    <source>
        <strain evidence="2 3">UAMH 11012</strain>
    </source>
</reference>
<gene>
    <name evidence="2" type="ORF">PAC_17856</name>
</gene>
<keyword evidence="3" id="KW-1185">Reference proteome</keyword>
<dbReference type="CDD" id="cd00303">
    <property type="entry name" value="retropepsin_like"/>
    <property type="match status" value="2"/>
</dbReference>
<protein>
    <submittedName>
        <fullName evidence="2">Uncharacterized protein</fullName>
    </submittedName>
</protein>
<dbReference type="OrthoDB" id="3558978at2759"/>
<dbReference type="Gene3D" id="2.40.70.10">
    <property type="entry name" value="Acid Proteases"/>
    <property type="match status" value="2"/>
</dbReference>
<dbReference type="InterPro" id="IPR021109">
    <property type="entry name" value="Peptidase_aspartic_dom_sf"/>
</dbReference>